<dbReference type="PROSITE" id="PS50865">
    <property type="entry name" value="ZF_MYND_2"/>
    <property type="match status" value="1"/>
</dbReference>
<name>A0A2G8RZW4_9APHY</name>
<gene>
    <name evidence="6" type="ORF">GSI_10199</name>
</gene>
<comment type="caution">
    <text evidence="6">The sequence shown here is derived from an EMBL/GenBank/DDBJ whole genome shotgun (WGS) entry which is preliminary data.</text>
</comment>
<evidence type="ECO:0000256" key="2">
    <source>
        <dbReference type="ARBA" id="ARBA00022771"/>
    </source>
</evidence>
<dbReference type="Pfam" id="PF14737">
    <property type="entry name" value="DUF4470"/>
    <property type="match status" value="1"/>
</dbReference>
<sequence>MASSLYFPGKYWFYPIGNTSAVCLTRDVPPDLPVSILLLPCGDPRNVLYTVYCEHSNRLGRTLDFTCSDFDPGVLARNVLLLTMIMDRVATPTMWNIFFHMYLDIDSRSTLVSQSQKLAAYDSMDSWRSSPYGAIVKIGTDHTLSELRRHWELYADFYHPSKLHRLRTLQGTMQNKLKKNSEGVGFSITSARSAGPLFIRYQTNGLIASQFRRYWETGTTFTDKRALAATTHPNSTFFYSRAHEGFDVHYGTDPMIPFHHAALLGNTKRTFGVGDLVESAKTQFKDWCSAFQSATTTEAGKMRGAHGALVVRFVLGDALAVARALRDCPEPVSVHVHPFSAPKVALWTTSVMKLNLEEYTNLGAPSRFDVIDTSNLSDHIGMLNMLLAAAPLLAGSPSSVLYTETLLTHADDPSTELESKLFASLPIVATLMDLAPVDALSGFTTRCNTHELLSTGLYTYADEDKARQHHQTLTWRRPSGGDHSTYRHGCPHPPMSFDTRQLAQLLHTIYVRLYKSEDPMSLLNTDRGDLLGSIRRSSSTCPSREAIVVLLDFIRTHLQISPDQWSDVVTSFLSLRSQDPTPTRLFDRLGDSELHAQLHRYGLYAVPGPDQVHRPRTGRLSLWTSIPPLVRVFLTVPRTHLAKLESVSQSVPTPWLRCAIGTPQGEHIFQSVDAAFGKLTRTGTTPEPRQDLSFQEEADGLKNGSDLVFSFVVPGRVLVEAPTSTISIALTVRADPVVVRILTPVLGLALCVFRASLQDADYVHLLPEQPLRSQVQPKSGLIPPEGSELDGLNTLGRQQPVRVDLDGAGKRVTSLTAKLDITNTTAQADFAGGVTPDVSQCSPCAIQIDLGGRTQTLAYPMPIVGSRRKVRFARKSSYIEVVVPVAIPFLEPDGFKLNPFPVIRANTSLSPWNIHRVFLDSLPILNITKANVSQLQEWYNPHVGSQLCMRERASLKDPVRPDVLANIKETIHCIMMRCAGTQGSQEASRTFALRDDASGDCDTLLFVDKVRFDLSAHAMVCDAFVLPLCHALMPRIEQAFQQLLRRGGIENVKLYGQEMRAWKRLLPALVERCRASWVHGANCEYAAQGRIPLEVELSEGDPLCGCGRGKDVEGMLRDAVWKRFAPFVTRVALSPLFAVSYMEPVFEGLGREMAGALTRASQDAREADGKIEATSSLARCRKCAKEEAGDLTLLRCSRCKTTLYCSEACQKADWKAHKLQCGK</sequence>
<dbReference type="GO" id="GO:0008270">
    <property type="term" value="F:zinc ion binding"/>
    <property type="evidence" value="ECO:0007669"/>
    <property type="project" value="UniProtKB-KW"/>
</dbReference>
<protein>
    <recommendedName>
        <fullName evidence="5">MYND-type domain-containing protein</fullName>
    </recommendedName>
</protein>
<dbReference type="InterPro" id="IPR027974">
    <property type="entry name" value="DUF4470"/>
</dbReference>
<dbReference type="GO" id="GO:0000981">
    <property type="term" value="F:DNA-binding transcription factor activity, RNA polymerase II-specific"/>
    <property type="evidence" value="ECO:0007669"/>
    <property type="project" value="TreeGrafter"/>
</dbReference>
<keyword evidence="1" id="KW-0479">Metal-binding</keyword>
<dbReference type="SUPFAM" id="SSF144232">
    <property type="entry name" value="HIT/MYND zinc finger-like"/>
    <property type="match status" value="1"/>
</dbReference>
<keyword evidence="2 4" id="KW-0863">Zinc-finger</keyword>
<evidence type="ECO:0000259" key="5">
    <source>
        <dbReference type="PROSITE" id="PS50865"/>
    </source>
</evidence>
<evidence type="ECO:0000256" key="4">
    <source>
        <dbReference type="PROSITE-ProRule" id="PRU00134"/>
    </source>
</evidence>
<dbReference type="Proteomes" id="UP000230002">
    <property type="component" value="Unassembled WGS sequence"/>
</dbReference>
<dbReference type="PANTHER" id="PTHR10237">
    <property type="entry name" value="DEFORMED EPIDERMAL AUTOREGULATORY FACTOR 1 HOMOLOG SUPPRESSIN"/>
    <property type="match status" value="1"/>
</dbReference>
<feature type="domain" description="MYND-type" evidence="5">
    <location>
        <begin position="1180"/>
        <end position="1221"/>
    </location>
</feature>
<dbReference type="InterPro" id="IPR024119">
    <property type="entry name" value="TF_DEAF-1"/>
</dbReference>
<keyword evidence="7" id="KW-1185">Reference proteome</keyword>
<dbReference type="EMBL" id="AYKW01000034">
    <property type="protein sequence ID" value="PIL27060.1"/>
    <property type="molecule type" value="Genomic_DNA"/>
</dbReference>
<dbReference type="GO" id="GO:0005634">
    <property type="term" value="C:nucleus"/>
    <property type="evidence" value="ECO:0007669"/>
    <property type="project" value="TreeGrafter"/>
</dbReference>
<evidence type="ECO:0000256" key="3">
    <source>
        <dbReference type="ARBA" id="ARBA00022833"/>
    </source>
</evidence>
<dbReference type="PROSITE" id="PS01360">
    <property type="entry name" value="ZF_MYND_1"/>
    <property type="match status" value="1"/>
</dbReference>
<dbReference type="Gene3D" id="6.10.140.2220">
    <property type="match status" value="1"/>
</dbReference>
<evidence type="ECO:0000313" key="7">
    <source>
        <dbReference type="Proteomes" id="UP000230002"/>
    </source>
</evidence>
<evidence type="ECO:0000256" key="1">
    <source>
        <dbReference type="ARBA" id="ARBA00022723"/>
    </source>
</evidence>
<dbReference type="OrthoDB" id="432970at2759"/>
<dbReference type="Pfam" id="PF01753">
    <property type="entry name" value="zf-MYND"/>
    <property type="match status" value="1"/>
</dbReference>
<dbReference type="STRING" id="1077348.A0A2G8RZW4"/>
<reference evidence="6 7" key="1">
    <citation type="journal article" date="2015" name="Sci. Rep.">
        <title>Chromosome-level genome map provides insights into diverse defense mechanisms in the medicinal fungus Ganoderma sinense.</title>
        <authorList>
            <person name="Zhu Y."/>
            <person name="Xu J."/>
            <person name="Sun C."/>
            <person name="Zhou S."/>
            <person name="Xu H."/>
            <person name="Nelson D.R."/>
            <person name="Qian J."/>
            <person name="Song J."/>
            <person name="Luo H."/>
            <person name="Xiang L."/>
            <person name="Li Y."/>
            <person name="Xu Z."/>
            <person name="Ji A."/>
            <person name="Wang L."/>
            <person name="Lu S."/>
            <person name="Hayward A."/>
            <person name="Sun W."/>
            <person name="Li X."/>
            <person name="Schwartz D.C."/>
            <person name="Wang Y."/>
            <person name="Chen S."/>
        </authorList>
    </citation>
    <scope>NUCLEOTIDE SEQUENCE [LARGE SCALE GENOMIC DNA]</scope>
    <source>
        <strain evidence="6 7">ZZ0214-1</strain>
    </source>
</reference>
<dbReference type="PANTHER" id="PTHR10237:SF15">
    <property type="entry name" value="LD37257P"/>
    <property type="match status" value="1"/>
</dbReference>
<accession>A0A2G8RZW4</accession>
<dbReference type="AlphaFoldDB" id="A0A2G8RZW4"/>
<dbReference type="InterPro" id="IPR002893">
    <property type="entry name" value="Znf_MYND"/>
</dbReference>
<keyword evidence="3" id="KW-0862">Zinc</keyword>
<organism evidence="6 7">
    <name type="scientific">Ganoderma sinense ZZ0214-1</name>
    <dbReference type="NCBI Taxonomy" id="1077348"/>
    <lineage>
        <taxon>Eukaryota</taxon>
        <taxon>Fungi</taxon>
        <taxon>Dikarya</taxon>
        <taxon>Basidiomycota</taxon>
        <taxon>Agaricomycotina</taxon>
        <taxon>Agaricomycetes</taxon>
        <taxon>Polyporales</taxon>
        <taxon>Polyporaceae</taxon>
        <taxon>Ganoderma</taxon>
    </lineage>
</organism>
<evidence type="ECO:0000313" key="6">
    <source>
        <dbReference type="EMBL" id="PIL27060.1"/>
    </source>
</evidence>
<proteinExistence type="predicted"/>